<evidence type="ECO:0000313" key="1">
    <source>
        <dbReference type="EMBL" id="MCT4794730.1"/>
    </source>
</evidence>
<gene>
    <name evidence="1" type="ORF">NQG31_04190</name>
</gene>
<evidence type="ECO:0008006" key="3">
    <source>
        <dbReference type="Google" id="ProtNLM"/>
    </source>
</evidence>
<protein>
    <recommendedName>
        <fullName evidence="3">Nucleotidyl transferase AbiEii/AbiGii toxin family protein</fullName>
    </recommendedName>
</protein>
<dbReference type="EMBL" id="JANIEK010000010">
    <property type="protein sequence ID" value="MCT4794730.1"/>
    <property type="molecule type" value="Genomic_DNA"/>
</dbReference>
<dbReference type="Proteomes" id="UP001206821">
    <property type="component" value="Unassembled WGS sequence"/>
</dbReference>
<evidence type="ECO:0000313" key="2">
    <source>
        <dbReference type="Proteomes" id="UP001206821"/>
    </source>
</evidence>
<dbReference type="Gene3D" id="3.30.460.40">
    <property type="match status" value="1"/>
</dbReference>
<dbReference type="SUPFAM" id="SSF81301">
    <property type="entry name" value="Nucleotidyltransferase"/>
    <property type="match status" value="1"/>
</dbReference>
<sequence>MKEKLETLCRLNGIECRIGGSTLLKHHGLIDVANDFDIFVEPDQFERLDNVLSRVGEKRDSKPHADYLTTYFGEYEVEGVEIDVMASFRMKCTDGIYTHPYVEPVNGWMHLEEWAVLYTVMERPDKVDRIKAYFHDYAFDKAIVRTCLLRAPDSIVEQVMTRFQDEMKR</sequence>
<dbReference type="InterPro" id="IPR043519">
    <property type="entry name" value="NT_sf"/>
</dbReference>
<name>A0ABT2KYU9_9BACL</name>
<accession>A0ABT2KYU9</accession>
<proteinExistence type="predicted"/>
<reference evidence="1 2" key="1">
    <citation type="submission" date="2022-07" db="EMBL/GenBank/DDBJ databases">
        <title>Genomic and pangenome structural analysis of the polyextremophile Exiguobacterium.</title>
        <authorList>
            <person name="Shen L."/>
        </authorList>
    </citation>
    <scope>NUCLEOTIDE SEQUENCE [LARGE SCALE GENOMIC DNA]</scope>
    <source>
        <strain evidence="1 2">12_1</strain>
    </source>
</reference>
<keyword evidence="2" id="KW-1185">Reference proteome</keyword>
<comment type="caution">
    <text evidence="1">The sequence shown here is derived from an EMBL/GenBank/DDBJ whole genome shotgun (WGS) entry which is preliminary data.</text>
</comment>
<organism evidence="1 2">
    <name type="scientific">Exiguobacterium alkaliphilum</name>
    <dbReference type="NCBI Taxonomy" id="1428684"/>
    <lineage>
        <taxon>Bacteria</taxon>
        <taxon>Bacillati</taxon>
        <taxon>Bacillota</taxon>
        <taxon>Bacilli</taxon>
        <taxon>Bacillales</taxon>
        <taxon>Bacillales Family XII. Incertae Sedis</taxon>
        <taxon>Exiguobacterium</taxon>
    </lineage>
</organism>
<dbReference type="RefSeq" id="WP_034817131.1">
    <property type="nucleotide sequence ID" value="NZ_JANIEK010000010.1"/>
</dbReference>